<reference evidence="2 3" key="1">
    <citation type="submission" date="2015-09" db="EMBL/GenBank/DDBJ databases">
        <title>Draft genome of the parasitic nematode Teladorsagia circumcincta isolate WARC Sus (inbred).</title>
        <authorList>
            <person name="Mitreva M."/>
        </authorList>
    </citation>
    <scope>NUCLEOTIDE SEQUENCE [LARGE SCALE GENOMIC DNA]</scope>
    <source>
        <strain evidence="2 3">S</strain>
    </source>
</reference>
<dbReference type="InterPro" id="IPR027417">
    <property type="entry name" value="P-loop_NTPase"/>
</dbReference>
<accession>A0A2G9TF90</accession>
<dbReference type="Proteomes" id="UP000230423">
    <property type="component" value="Unassembled WGS sequence"/>
</dbReference>
<evidence type="ECO:0000313" key="3">
    <source>
        <dbReference type="Proteomes" id="UP000230423"/>
    </source>
</evidence>
<protein>
    <recommendedName>
        <fullName evidence="4">DEAD/DEAH box helicase domain-containing protein</fullName>
    </recommendedName>
</protein>
<dbReference type="Gene3D" id="3.40.50.300">
    <property type="entry name" value="P-loop containing nucleotide triphosphate hydrolases"/>
    <property type="match status" value="1"/>
</dbReference>
<feature type="compositionally biased region" description="Basic and acidic residues" evidence="1">
    <location>
        <begin position="23"/>
        <end position="33"/>
    </location>
</feature>
<gene>
    <name evidence="2" type="ORF">TELCIR_21964</name>
</gene>
<organism evidence="2 3">
    <name type="scientific">Teladorsagia circumcincta</name>
    <name type="common">Brown stomach worm</name>
    <name type="synonym">Ostertagia circumcincta</name>
    <dbReference type="NCBI Taxonomy" id="45464"/>
    <lineage>
        <taxon>Eukaryota</taxon>
        <taxon>Metazoa</taxon>
        <taxon>Ecdysozoa</taxon>
        <taxon>Nematoda</taxon>
        <taxon>Chromadorea</taxon>
        <taxon>Rhabditida</taxon>
        <taxon>Rhabditina</taxon>
        <taxon>Rhabditomorpha</taxon>
        <taxon>Strongyloidea</taxon>
        <taxon>Trichostrongylidae</taxon>
        <taxon>Teladorsagia</taxon>
    </lineage>
</organism>
<evidence type="ECO:0000256" key="1">
    <source>
        <dbReference type="SAM" id="MobiDB-lite"/>
    </source>
</evidence>
<proteinExistence type="predicted"/>
<evidence type="ECO:0000313" key="2">
    <source>
        <dbReference type="EMBL" id="PIO56636.1"/>
    </source>
</evidence>
<dbReference type="OrthoDB" id="1191041at2759"/>
<evidence type="ECO:0008006" key="4">
    <source>
        <dbReference type="Google" id="ProtNLM"/>
    </source>
</evidence>
<feature type="region of interest" description="Disordered" evidence="1">
    <location>
        <begin position="1"/>
        <end position="63"/>
    </location>
</feature>
<feature type="non-terminal residue" evidence="2">
    <location>
        <position position="1"/>
    </location>
</feature>
<keyword evidence="3" id="KW-1185">Reference proteome</keyword>
<dbReference type="SUPFAM" id="SSF52540">
    <property type="entry name" value="P-loop containing nucleoside triphosphate hydrolases"/>
    <property type="match status" value="1"/>
</dbReference>
<feature type="non-terminal residue" evidence="2">
    <location>
        <position position="161"/>
    </location>
</feature>
<feature type="compositionally biased region" description="Basic residues" evidence="1">
    <location>
        <begin position="13"/>
        <end position="22"/>
    </location>
</feature>
<sequence>ARTEEDAEVLSSSKKKGKKARVKFAEEEAENKAAEMATTSSTEKAKSATVEIETDVQGKKKRKRVRKNNLIKQLEGMKRAKLDVVTPEVGAKTFNDFDIDERLLKTMAGESKGPFALFIAPTKELCVQINDLLLKLLQPLPFLRSLNLADLTSDERSVWEN</sequence>
<name>A0A2G9TF90_TELCI</name>
<dbReference type="EMBL" id="KZ374028">
    <property type="protein sequence ID" value="PIO56636.1"/>
    <property type="molecule type" value="Genomic_DNA"/>
</dbReference>
<dbReference type="AlphaFoldDB" id="A0A2G9TF90"/>